<dbReference type="InterPro" id="IPR015168">
    <property type="entry name" value="SsuA/THI5"/>
</dbReference>
<dbReference type="KEGG" id="aaf:AURANDRAFT_25789"/>
<gene>
    <name evidence="5" type="ORF">AURANDRAFT_25789</name>
</gene>
<sequence length="185" mass="20033">MVGIGRGWYETGDATFHYYNHDSGPLLASKLDAGDLDIAVLGSAPFAEFAARGADLVCFYVQYVIKNQEALVVRESAIESPLQLAGKTLATSVGSTMHYHLKFLQEYVGGAGAFTIKDMSTKEVIQAYDDGDIDGAFYYGEAMKHILDNEGKTLVTSELLGSWGRPTFQLVAARGAFARAHPEVV</sequence>
<dbReference type="PANTHER" id="PTHR30024">
    <property type="entry name" value="ALIPHATIC SULFONATES-BINDING PROTEIN-RELATED"/>
    <property type="match status" value="1"/>
</dbReference>
<dbReference type="PANTHER" id="PTHR30024:SF47">
    <property type="entry name" value="TAURINE-BINDING PERIPLASMIC PROTEIN"/>
    <property type="match status" value="1"/>
</dbReference>
<dbReference type="Pfam" id="PF09084">
    <property type="entry name" value="NMT1"/>
    <property type="match status" value="1"/>
</dbReference>
<dbReference type="eggNOG" id="ENOG502SA9K">
    <property type="taxonomic scope" value="Eukaryota"/>
</dbReference>
<feature type="domain" description="SsuA/THI5-like" evidence="4">
    <location>
        <begin position="28"/>
        <end position="158"/>
    </location>
</feature>
<organism evidence="6">
    <name type="scientific">Aureococcus anophagefferens</name>
    <name type="common">Harmful bloom alga</name>
    <dbReference type="NCBI Taxonomy" id="44056"/>
    <lineage>
        <taxon>Eukaryota</taxon>
        <taxon>Sar</taxon>
        <taxon>Stramenopiles</taxon>
        <taxon>Ochrophyta</taxon>
        <taxon>Pelagophyceae</taxon>
        <taxon>Pelagomonadales</taxon>
        <taxon>Pelagomonadaceae</taxon>
        <taxon>Aureococcus</taxon>
    </lineage>
</organism>
<reference evidence="5 6" key="1">
    <citation type="journal article" date="2011" name="Proc. Natl. Acad. Sci. U.S.A.">
        <title>Niche of harmful alga Aureococcus anophagefferens revealed through ecogenomics.</title>
        <authorList>
            <person name="Gobler C.J."/>
            <person name="Berry D.L."/>
            <person name="Dyhrman S.T."/>
            <person name="Wilhelm S.W."/>
            <person name="Salamov A."/>
            <person name="Lobanov A.V."/>
            <person name="Zhang Y."/>
            <person name="Collier J.L."/>
            <person name="Wurch L.L."/>
            <person name="Kustka A.B."/>
            <person name="Dill B.D."/>
            <person name="Shah M."/>
            <person name="VerBerkmoes N.C."/>
            <person name="Kuo A."/>
            <person name="Terry A."/>
            <person name="Pangilinan J."/>
            <person name="Lindquist E.A."/>
            <person name="Lucas S."/>
            <person name="Paulsen I.T."/>
            <person name="Hattenrath-Lehmann T.K."/>
            <person name="Talmage S.C."/>
            <person name="Walker E.A."/>
            <person name="Koch F."/>
            <person name="Burson A.M."/>
            <person name="Marcoval M.A."/>
            <person name="Tang Y.Z."/>
            <person name="Lecleir G.R."/>
            <person name="Coyne K.J."/>
            <person name="Berg G.M."/>
            <person name="Bertrand E.M."/>
            <person name="Saito M.A."/>
            <person name="Gladyshev V.N."/>
            <person name="Grigoriev I.V."/>
        </authorList>
    </citation>
    <scope>NUCLEOTIDE SEQUENCE [LARGE SCALE GENOMIC DNA]</scope>
    <source>
        <strain evidence="6">CCMP 1984</strain>
    </source>
</reference>
<dbReference type="InParanoid" id="F0Y8C7"/>
<protein>
    <recommendedName>
        <fullName evidence="4">SsuA/THI5-like domain-containing protein</fullName>
    </recommendedName>
</protein>
<dbReference type="EMBL" id="GL833127">
    <property type="protein sequence ID" value="EGB08583.1"/>
    <property type="molecule type" value="Genomic_DNA"/>
</dbReference>
<evidence type="ECO:0000313" key="6">
    <source>
        <dbReference type="Proteomes" id="UP000002729"/>
    </source>
</evidence>
<comment type="similarity">
    <text evidence="2">Belongs to the bacterial solute-binding protein SsuA/TauA family.</text>
</comment>
<dbReference type="GO" id="GO:0042918">
    <property type="term" value="P:alkanesulfonate transmembrane transport"/>
    <property type="evidence" value="ECO:0007669"/>
    <property type="project" value="TreeGrafter"/>
</dbReference>
<evidence type="ECO:0000313" key="5">
    <source>
        <dbReference type="EMBL" id="EGB08583.1"/>
    </source>
</evidence>
<dbReference type="AlphaFoldDB" id="F0Y8C7"/>
<evidence type="ECO:0000256" key="2">
    <source>
        <dbReference type="ARBA" id="ARBA00010742"/>
    </source>
</evidence>
<dbReference type="OrthoDB" id="6133115at2759"/>
<proteinExistence type="inferred from homology"/>
<evidence type="ECO:0000259" key="4">
    <source>
        <dbReference type="Pfam" id="PF09084"/>
    </source>
</evidence>
<dbReference type="RefSeq" id="XP_009036586.1">
    <property type="nucleotide sequence ID" value="XM_009038338.1"/>
</dbReference>
<dbReference type="GeneID" id="20220103"/>
<name>F0Y8C7_AURAN</name>
<keyword evidence="6" id="KW-1185">Reference proteome</keyword>
<feature type="non-terminal residue" evidence="5">
    <location>
        <position position="185"/>
    </location>
</feature>
<accession>F0Y8C7</accession>
<comment type="subcellular location">
    <subcellularLocation>
        <location evidence="1">Periplasm</location>
    </subcellularLocation>
</comment>
<dbReference type="Proteomes" id="UP000002729">
    <property type="component" value="Unassembled WGS sequence"/>
</dbReference>
<dbReference type="Gene3D" id="3.40.190.10">
    <property type="entry name" value="Periplasmic binding protein-like II"/>
    <property type="match status" value="2"/>
</dbReference>
<evidence type="ECO:0000256" key="1">
    <source>
        <dbReference type="ARBA" id="ARBA00004418"/>
    </source>
</evidence>
<dbReference type="SUPFAM" id="SSF53850">
    <property type="entry name" value="Periplasmic binding protein-like II"/>
    <property type="match status" value="1"/>
</dbReference>
<evidence type="ECO:0000256" key="3">
    <source>
        <dbReference type="ARBA" id="ARBA00022729"/>
    </source>
</evidence>
<keyword evidence="3" id="KW-0732">Signal</keyword>